<dbReference type="HAMAP" id="MF_00766">
    <property type="entry name" value="PGT_MtgA"/>
    <property type="match status" value="1"/>
</dbReference>
<dbReference type="InterPro" id="IPR001264">
    <property type="entry name" value="Glyco_trans_51"/>
</dbReference>
<evidence type="ECO:0000256" key="3">
    <source>
        <dbReference type="ARBA" id="ARBA00022676"/>
    </source>
</evidence>
<evidence type="ECO:0000256" key="6">
    <source>
        <dbReference type="ARBA" id="ARBA00022960"/>
    </source>
</evidence>
<evidence type="ECO:0000256" key="2">
    <source>
        <dbReference type="ARBA" id="ARBA00022519"/>
    </source>
</evidence>
<keyword evidence="5 11" id="KW-0812">Transmembrane</keyword>
<keyword evidence="3 11" id="KW-0328">Glycosyltransferase</keyword>
<dbReference type="GO" id="GO:0008360">
    <property type="term" value="P:regulation of cell shape"/>
    <property type="evidence" value="ECO:0007669"/>
    <property type="project" value="UniProtKB-KW"/>
</dbReference>
<keyword evidence="14" id="KW-1185">Reference proteome</keyword>
<dbReference type="PANTHER" id="PTHR30400">
    <property type="entry name" value="MONOFUNCTIONAL BIOSYNTHETIC PEPTIDOGLYCAN TRANSGLYCOSYLASE"/>
    <property type="match status" value="1"/>
</dbReference>
<dbReference type="EC" id="2.4.99.28" evidence="11"/>
<dbReference type="Pfam" id="PF00912">
    <property type="entry name" value="Transgly"/>
    <property type="match status" value="1"/>
</dbReference>
<dbReference type="InterPro" id="IPR036950">
    <property type="entry name" value="PBP_transglycosylase"/>
</dbReference>
<comment type="function">
    <text evidence="11">Peptidoglycan polymerase that catalyzes glycan chain elongation from lipid-linked precursors.</text>
</comment>
<comment type="similarity">
    <text evidence="11">Belongs to the glycosyltransferase 51 family.</text>
</comment>
<keyword evidence="1 11" id="KW-1003">Cell membrane</keyword>
<keyword evidence="7 11" id="KW-0573">Peptidoglycan synthesis</keyword>
<dbReference type="EMBL" id="CP053923">
    <property type="protein sequence ID" value="QNT71042.1"/>
    <property type="molecule type" value="Genomic_DNA"/>
</dbReference>
<protein>
    <recommendedName>
        <fullName evidence="11">Biosynthetic peptidoglycan transglycosylase</fullName>
        <ecNumber evidence="11">2.4.99.28</ecNumber>
    </recommendedName>
    <alternativeName>
        <fullName evidence="11">Glycan polymerase</fullName>
    </alternativeName>
    <alternativeName>
        <fullName evidence="11">Peptidoglycan glycosyltransferase MtgA</fullName>
        <shortName evidence="11">PGT</shortName>
    </alternativeName>
</protein>
<organism evidence="13 14">
    <name type="scientific">Defluviicoccus vanus</name>
    <dbReference type="NCBI Taxonomy" id="111831"/>
    <lineage>
        <taxon>Bacteria</taxon>
        <taxon>Pseudomonadati</taxon>
        <taxon>Pseudomonadota</taxon>
        <taxon>Alphaproteobacteria</taxon>
        <taxon>Rhodospirillales</taxon>
        <taxon>Rhodospirillaceae</taxon>
        <taxon>Defluviicoccus</taxon>
    </lineage>
</organism>
<gene>
    <name evidence="11 13" type="primary">mtgA</name>
    <name evidence="13" type="ORF">HQ394_00515</name>
</gene>
<evidence type="ECO:0000256" key="1">
    <source>
        <dbReference type="ARBA" id="ARBA00022475"/>
    </source>
</evidence>
<evidence type="ECO:0000256" key="11">
    <source>
        <dbReference type="HAMAP-Rule" id="MF_00766"/>
    </source>
</evidence>
<keyword evidence="10 11" id="KW-0961">Cell wall biogenesis/degradation</keyword>
<keyword evidence="8 11" id="KW-1133">Transmembrane helix</keyword>
<reference evidence="13 14" key="1">
    <citation type="submission" date="2020-05" db="EMBL/GenBank/DDBJ databases">
        <title>Complete closed genome sequence of Defluviicoccus vanus.</title>
        <authorList>
            <person name="Bessarab I."/>
            <person name="Arumugam K."/>
            <person name="Maszenan A.M."/>
            <person name="Seviour R.J."/>
            <person name="Williams R.B."/>
        </authorList>
    </citation>
    <scope>NUCLEOTIDE SEQUENCE [LARGE SCALE GENOMIC DNA]</scope>
    <source>
        <strain evidence="13 14">Ben 114</strain>
    </source>
</reference>
<evidence type="ECO:0000256" key="8">
    <source>
        <dbReference type="ARBA" id="ARBA00022989"/>
    </source>
</evidence>
<dbReference type="KEGG" id="dvn:HQ394_00515"/>
<comment type="pathway">
    <text evidence="11">Cell wall biogenesis; peptidoglycan biosynthesis.</text>
</comment>
<accession>A0A7H1N5Q6</accession>
<dbReference type="AlphaFoldDB" id="A0A7H1N5Q6"/>
<evidence type="ECO:0000259" key="12">
    <source>
        <dbReference type="Pfam" id="PF00912"/>
    </source>
</evidence>
<dbReference type="Gene3D" id="1.10.3810.10">
    <property type="entry name" value="Biosynthetic peptidoglycan transglycosylase-like"/>
    <property type="match status" value="1"/>
</dbReference>
<keyword evidence="9 11" id="KW-0472">Membrane</keyword>
<dbReference type="Proteomes" id="UP000516369">
    <property type="component" value="Chromosome"/>
</dbReference>
<evidence type="ECO:0000256" key="5">
    <source>
        <dbReference type="ARBA" id="ARBA00022692"/>
    </source>
</evidence>
<evidence type="ECO:0000256" key="10">
    <source>
        <dbReference type="ARBA" id="ARBA00023316"/>
    </source>
</evidence>
<evidence type="ECO:0000313" key="13">
    <source>
        <dbReference type="EMBL" id="QNT71042.1"/>
    </source>
</evidence>
<sequence length="224" mass="25143">MKSGLRRSMLKIVIAVLVLPLLVIVVYRFIAPPITPLMVIRLVQGEGWDYRWTPLKQVSPHLERAVLAAEDSRFCSHHGFDVDAISDELDDWMQGERPRGASTVTQQTAKNIVLWPGRDLVRKAIEAWLTPQIELVWNKRRILEVYLNVIEIGPGIYGVEAAAQRFFGKSAAQVTPREAALIAAVLPNPRERSPARPSALVARRAGRIAARAEMMDSYLDCLRT</sequence>
<comment type="catalytic activity">
    <reaction evidence="11">
        <text>[GlcNAc-(1-&gt;4)-Mur2Ac(oyl-L-Ala-gamma-D-Glu-L-Lys-D-Ala-D-Ala)](n)-di-trans,octa-cis-undecaprenyl diphosphate + beta-D-GlcNAc-(1-&gt;4)-Mur2Ac(oyl-L-Ala-gamma-D-Glu-L-Lys-D-Ala-D-Ala)-di-trans,octa-cis-undecaprenyl diphosphate = [GlcNAc-(1-&gt;4)-Mur2Ac(oyl-L-Ala-gamma-D-Glu-L-Lys-D-Ala-D-Ala)](n+1)-di-trans,octa-cis-undecaprenyl diphosphate + di-trans,octa-cis-undecaprenyl diphosphate + H(+)</text>
        <dbReference type="Rhea" id="RHEA:23708"/>
        <dbReference type="Rhea" id="RHEA-COMP:9602"/>
        <dbReference type="Rhea" id="RHEA-COMP:9603"/>
        <dbReference type="ChEBI" id="CHEBI:15378"/>
        <dbReference type="ChEBI" id="CHEBI:58405"/>
        <dbReference type="ChEBI" id="CHEBI:60033"/>
        <dbReference type="ChEBI" id="CHEBI:78435"/>
        <dbReference type="EC" id="2.4.99.28"/>
    </reaction>
</comment>
<feature type="transmembrane region" description="Helical" evidence="11">
    <location>
        <begin position="12"/>
        <end position="30"/>
    </location>
</feature>
<name>A0A7H1N5Q6_9PROT</name>
<dbReference type="NCBIfam" id="TIGR02070">
    <property type="entry name" value="mono_pep_trsgly"/>
    <property type="match status" value="1"/>
</dbReference>
<proteinExistence type="inferred from homology"/>
<keyword evidence="2 11" id="KW-0997">Cell inner membrane</keyword>
<dbReference type="InterPro" id="IPR011812">
    <property type="entry name" value="Pep_trsgly"/>
</dbReference>
<dbReference type="GO" id="GO:0005886">
    <property type="term" value="C:plasma membrane"/>
    <property type="evidence" value="ECO:0007669"/>
    <property type="project" value="UniProtKB-SubCell"/>
</dbReference>
<dbReference type="PANTHER" id="PTHR30400:SF0">
    <property type="entry name" value="BIOSYNTHETIC PEPTIDOGLYCAN TRANSGLYCOSYLASE"/>
    <property type="match status" value="1"/>
</dbReference>
<dbReference type="GO" id="GO:0016763">
    <property type="term" value="F:pentosyltransferase activity"/>
    <property type="evidence" value="ECO:0007669"/>
    <property type="project" value="InterPro"/>
</dbReference>
<dbReference type="GO" id="GO:0009274">
    <property type="term" value="C:peptidoglycan-based cell wall"/>
    <property type="evidence" value="ECO:0007669"/>
    <property type="project" value="InterPro"/>
</dbReference>
<dbReference type="SUPFAM" id="SSF53955">
    <property type="entry name" value="Lysozyme-like"/>
    <property type="match status" value="1"/>
</dbReference>
<feature type="domain" description="Glycosyl transferase family 51" evidence="12">
    <location>
        <begin position="50"/>
        <end position="211"/>
    </location>
</feature>
<dbReference type="InterPro" id="IPR023346">
    <property type="entry name" value="Lysozyme-like_dom_sf"/>
</dbReference>
<keyword evidence="4 11" id="KW-0808">Transferase</keyword>
<evidence type="ECO:0000256" key="7">
    <source>
        <dbReference type="ARBA" id="ARBA00022984"/>
    </source>
</evidence>
<dbReference type="GO" id="GO:0071555">
    <property type="term" value="P:cell wall organization"/>
    <property type="evidence" value="ECO:0007669"/>
    <property type="project" value="UniProtKB-KW"/>
</dbReference>
<evidence type="ECO:0000256" key="9">
    <source>
        <dbReference type="ARBA" id="ARBA00023136"/>
    </source>
</evidence>
<comment type="subcellular location">
    <subcellularLocation>
        <location evidence="11">Cell inner membrane</location>
        <topology evidence="11">Single-pass membrane protein</topology>
    </subcellularLocation>
</comment>
<evidence type="ECO:0000313" key="14">
    <source>
        <dbReference type="Proteomes" id="UP000516369"/>
    </source>
</evidence>
<dbReference type="GO" id="GO:0009252">
    <property type="term" value="P:peptidoglycan biosynthetic process"/>
    <property type="evidence" value="ECO:0007669"/>
    <property type="project" value="UniProtKB-UniRule"/>
</dbReference>
<dbReference type="GO" id="GO:0008955">
    <property type="term" value="F:peptidoglycan glycosyltransferase activity"/>
    <property type="evidence" value="ECO:0007669"/>
    <property type="project" value="UniProtKB-UniRule"/>
</dbReference>
<evidence type="ECO:0000256" key="4">
    <source>
        <dbReference type="ARBA" id="ARBA00022679"/>
    </source>
</evidence>
<keyword evidence="6 11" id="KW-0133">Cell shape</keyword>
<dbReference type="UniPathway" id="UPA00219"/>